<dbReference type="GO" id="GO:0034454">
    <property type="term" value="P:microtubule anchoring at centrosome"/>
    <property type="evidence" value="ECO:0007669"/>
    <property type="project" value="TreeGrafter"/>
</dbReference>
<evidence type="ECO:0000256" key="9">
    <source>
        <dbReference type="ARBA" id="ARBA00023212"/>
    </source>
</evidence>
<protein>
    <recommendedName>
        <fullName evidence="5">Centrosomal protein of 19 kDa</fullName>
    </recommendedName>
</protein>
<keyword evidence="9" id="KW-0206">Cytoskeleton</keyword>
<keyword evidence="6" id="KW-0963">Cytoplasm</keyword>
<evidence type="ECO:0000256" key="6">
    <source>
        <dbReference type="ARBA" id="ARBA00022490"/>
    </source>
</evidence>
<dbReference type="Proteomes" id="UP000011087">
    <property type="component" value="Unassembled WGS sequence"/>
</dbReference>
<dbReference type="PANTHER" id="PTHR31539:SF1">
    <property type="entry name" value="CENTROSOMAL PROTEIN OF 19 KDA"/>
    <property type="match status" value="1"/>
</dbReference>
<evidence type="ECO:0000313" key="14">
    <source>
        <dbReference type="Proteomes" id="UP000011087"/>
    </source>
</evidence>
<evidence type="ECO:0000313" key="13">
    <source>
        <dbReference type="EnsemblProtists" id="EKX42542"/>
    </source>
</evidence>
<dbReference type="OrthoDB" id="2163581at2759"/>
<evidence type="ECO:0000256" key="3">
    <source>
        <dbReference type="ARBA" id="ARBA00004186"/>
    </source>
</evidence>
<dbReference type="KEGG" id="gtt:GUITHDRAFT_111517"/>
<evidence type="ECO:0000256" key="2">
    <source>
        <dbReference type="ARBA" id="ARBA00004120"/>
    </source>
</evidence>
<dbReference type="EnsemblProtists" id="EKX42542">
    <property type="protein sequence ID" value="EKX42542"/>
    <property type="gene ID" value="GUITHDRAFT_111517"/>
</dbReference>
<evidence type="ECO:0000313" key="12">
    <source>
        <dbReference type="EMBL" id="EKX42542.1"/>
    </source>
</evidence>
<feature type="compositionally biased region" description="Basic and acidic residues" evidence="11">
    <location>
        <begin position="181"/>
        <end position="204"/>
    </location>
</feature>
<dbReference type="PANTHER" id="PTHR31539">
    <property type="entry name" value="CENTROSOMAL PROTEIN OF 19K CEP19"/>
    <property type="match status" value="1"/>
</dbReference>
<proteinExistence type="inferred from homology"/>
<keyword evidence="14" id="KW-1185">Reference proteome</keyword>
<organism evidence="12">
    <name type="scientific">Guillardia theta (strain CCMP2712)</name>
    <name type="common">Cryptophyte</name>
    <dbReference type="NCBI Taxonomy" id="905079"/>
    <lineage>
        <taxon>Eukaryota</taxon>
        <taxon>Cryptophyceae</taxon>
        <taxon>Pyrenomonadales</taxon>
        <taxon>Geminigeraceae</taxon>
        <taxon>Guillardia</taxon>
    </lineage>
</organism>
<evidence type="ECO:0000256" key="11">
    <source>
        <dbReference type="SAM" id="MobiDB-lite"/>
    </source>
</evidence>
<dbReference type="AlphaFoldDB" id="L1J2J7"/>
<dbReference type="RefSeq" id="XP_005829522.1">
    <property type="nucleotide sequence ID" value="XM_005829465.1"/>
</dbReference>
<keyword evidence="7" id="KW-0970">Cilium biogenesis/degradation</keyword>
<comment type="similarity">
    <text evidence="4">Belongs to the CEP19 family.</text>
</comment>
<feature type="compositionally biased region" description="Acidic residues" evidence="11">
    <location>
        <begin position="214"/>
        <end position="233"/>
    </location>
</feature>
<reference evidence="12 14" key="1">
    <citation type="journal article" date="2012" name="Nature">
        <title>Algal genomes reveal evolutionary mosaicism and the fate of nucleomorphs.</title>
        <authorList>
            <consortium name="DOE Joint Genome Institute"/>
            <person name="Curtis B.A."/>
            <person name="Tanifuji G."/>
            <person name="Burki F."/>
            <person name="Gruber A."/>
            <person name="Irimia M."/>
            <person name="Maruyama S."/>
            <person name="Arias M.C."/>
            <person name="Ball S.G."/>
            <person name="Gile G.H."/>
            <person name="Hirakawa Y."/>
            <person name="Hopkins J.F."/>
            <person name="Kuo A."/>
            <person name="Rensing S.A."/>
            <person name="Schmutz J."/>
            <person name="Symeonidi A."/>
            <person name="Elias M."/>
            <person name="Eveleigh R.J."/>
            <person name="Herman E.K."/>
            <person name="Klute M.J."/>
            <person name="Nakayama T."/>
            <person name="Obornik M."/>
            <person name="Reyes-Prieto A."/>
            <person name="Armbrust E.V."/>
            <person name="Aves S.J."/>
            <person name="Beiko R.G."/>
            <person name="Coutinho P."/>
            <person name="Dacks J.B."/>
            <person name="Durnford D.G."/>
            <person name="Fast N.M."/>
            <person name="Green B.R."/>
            <person name="Grisdale C.J."/>
            <person name="Hempel F."/>
            <person name="Henrissat B."/>
            <person name="Hoppner M.P."/>
            <person name="Ishida K."/>
            <person name="Kim E."/>
            <person name="Koreny L."/>
            <person name="Kroth P.G."/>
            <person name="Liu Y."/>
            <person name="Malik S.B."/>
            <person name="Maier U.G."/>
            <person name="McRose D."/>
            <person name="Mock T."/>
            <person name="Neilson J.A."/>
            <person name="Onodera N.T."/>
            <person name="Poole A.M."/>
            <person name="Pritham E.J."/>
            <person name="Richards T.A."/>
            <person name="Rocap G."/>
            <person name="Roy S.W."/>
            <person name="Sarai C."/>
            <person name="Schaack S."/>
            <person name="Shirato S."/>
            <person name="Slamovits C.H."/>
            <person name="Spencer D.F."/>
            <person name="Suzuki S."/>
            <person name="Worden A.Z."/>
            <person name="Zauner S."/>
            <person name="Barry K."/>
            <person name="Bell C."/>
            <person name="Bharti A.K."/>
            <person name="Crow J.A."/>
            <person name="Grimwood J."/>
            <person name="Kramer R."/>
            <person name="Lindquist E."/>
            <person name="Lucas S."/>
            <person name="Salamov A."/>
            <person name="McFadden G.I."/>
            <person name="Lane C.E."/>
            <person name="Keeling P.J."/>
            <person name="Gray M.W."/>
            <person name="Grigoriev I.V."/>
            <person name="Archibald J.M."/>
        </authorList>
    </citation>
    <scope>NUCLEOTIDE SEQUENCE</scope>
    <source>
        <strain evidence="12 14">CCMP2712</strain>
    </source>
</reference>
<dbReference type="OMA" id="NEWDEDI"/>
<feature type="compositionally biased region" description="Basic and acidic residues" evidence="11">
    <location>
        <begin position="136"/>
        <end position="161"/>
    </location>
</feature>
<reference evidence="13" key="3">
    <citation type="submission" date="2016-03" db="UniProtKB">
        <authorList>
            <consortium name="EnsemblProtists"/>
        </authorList>
    </citation>
    <scope>IDENTIFICATION</scope>
</reference>
<dbReference type="EMBL" id="JH993016">
    <property type="protein sequence ID" value="EKX42542.1"/>
    <property type="molecule type" value="Genomic_DNA"/>
</dbReference>
<evidence type="ECO:0000256" key="4">
    <source>
        <dbReference type="ARBA" id="ARBA00009371"/>
    </source>
</evidence>
<accession>L1J2J7</accession>
<dbReference type="GO" id="GO:0005814">
    <property type="term" value="C:centriole"/>
    <property type="evidence" value="ECO:0007669"/>
    <property type="project" value="UniProtKB-SubCell"/>
</dbReference>
<dbReference type="GO" id="GO:0097712">
    <property type="term" value="P:vesicle targeting, trans-Golgi to periciliary membrane compartment"/>
    <property type="evidence" value="ECO:0007669"/>
    <property type="project" value="TreeGrafter"/>
</dbReference>
<keyword evidence="8" id="KW-0969">Cilium</keyword>
<dbReference type="GO" id="GO:0036064">
    <property type="term" value="C:ciliary basal body"/>
    <property type="evidence" value="ECO:0007669"/>
    <property type="project" value="TreeGrafter"/>
</dbReference>
<feature type="compositionally biased region" description="Acidic residues" evidence="11">
    <location>
        <begin position="305"/>
        <end position="326"/>
    </location>
</feature>
<feature type="region of interest" description="Disordered" evidence="11">
    <location>
        <begin position="129"/>
        <end position="262"/>
    </location>
</feature>
<dbReference type="InterPro" id="IPR029412">
    <property type="entry name" value="CEP19"/>
</dbReference>
<gene>
    <name evidence="12" type="ORF">GUITHDRAFT_111517</name>
</gene>
<reference evidence="14" key="2">
    <citation type="submission" date="2012-11" db="EMBL/GenBank/DDBJ databases">
        <authorList>
            <person name="Kuo A."/>
            <person name="Curtis B.A."/>
            <person name="Tanifuji G."/>
            <person name="Burki F."/>
            <person name="Gruber A."/>
            <person name="Irimia M."/>
            <person name="Maruyama S."/>
            <person name="Arias M.C."/>
            <person name="Ball S.G."/>
            <person name="Gile G.H."/>
            <person name="Hirakawa Y."/>
            <person name="Hopkins J.F."/>
            <person name="Rensing S.A."/>
            <person name="Schmutz J."/>
            <person name="Symeonidi A."/>
            <person name="Elias M."/>
            <person name="Eveleigh R.J."/>
            <person name="Herman E.K."/>
            <person name="Klute M.J."/>
            <person name="Nakayama T."/>
            <person name="Obornik M."/>
            <person name="Reyes-Prieto A."/>
            <person name="Armbrust E.V."/>
            <person name="Aves S.J."/>
            <person name="Beiko R.G."/>
            <person name="Coutinho P."/>
            <person name="Dacks J.B."/>
            <person name="Durnford D.G."/>
            <person name="Fast N.M."/>
            <person name="Green B.R."/>
            <person name="Grisdale C."/>
            <person name="Hempe F."/>
            <person name="Henrissat B."/>
            <person name="Hoppner M.P."/>
            <person name="Ishida K.-I."/>
            <person name="Kim E."/>
            <person name="Koreny L."/>
            <person name="Kroth P.G."/>
            <person name="Liu Y."/>
            <person name="Malik S.-B."/>
            <person name="Maier U.G."/>
            <person name="McRose D."/>
            <person name="Mock T."/>
            <person name="Neilson J.A."/>
            <person name="Onodera N.T."/>
            <person name="Poole A.M."/>
            <person name="Pritham E.J."/>
            <person name="Richards T.A."/>
            <person name="Rocap G."/>
            <person name="Roy S.W."/>
            <person name="Sarai C."/>
            <person name="Schaack S."/>
            <person name="Shirato S."/>
            <person name="Slamovits C.H."/>
            <person name="Spencer D.F."/>
            <person name="Suzuki S."/>
            <person name="Worden A.Z."/>
            <person name="Zauner S."/>
            <person name="Barry K."/>
            <person name="Bell C."/>
            <person name="Bharti A.K."/>
            <person name="Crow J.A."/>
            <person name="Grimwood J."/>
            <person name="Kramer R."/>
            <person name="Lindquist E."/>
            <person name="Lucas S."/>
            <person name="Salamov A."/>
            <person name="McFadden G.I."/>
            <person name="Lane C.E."/>
            <person name="Keeling P.J."/>
            <person name="Gray M.W."/>
            <person name="Grigoriev I.V."/>
            <person name="Archibald J.M."/>
        </authorList>
    </citation>
    <scope>NUCLEOTIDE SEQUENCE</scope>
    <source>
        <strain evidence="14">CCMP2712</strain>
    </source>
</reference>
<comment type="subcellular location">
    <subcellularLocation>
        <location evidence="2">Cytoplasm</location>
        <location evidence="2">Cytoskeleton</location>
        <location evidence="2">Cilium basal body</location>
    </subcellularLocation>
    <subcellularLocation>
        <location evidence="1">Cytoplasm</location>
        <location evidence="1">Cytoskeleton</location>
        <location evidence="1">Microtubule organizing center</location>
        <location evidence="1">Centrosome</location>
        <location evidence="1">Centriole</location>
    </subcellularLocation>
    <subcellularLocation>
        <location evidence="3">Cytoplasm</location>
        <location evidence="3">Cytoskeleton</location>
        <location evidence="3">Spindle</location>
    </subcellularLocation>
</comment>
<evidence type="ECO:0000256" key="8">
    <source>
        <dbReference type="ARBA" id="ARBA00023069"/>
    </source>
</evidence>
<dbReference type="GeneID" id="17299162"/>
<evidence type="ECO:0000256" key="5">
    <source>
        <dbReference type="ARBA" id="ARBA00022015"/>
    </source>
</evidence>
<keyword evidence="10" id="KW-0966">Cell projection</keyword>
<sequence length="326" mass="37612">MILNKNLGQDAKEETNLNAEEAKKSQGKTRDLIQPRRVAIKFATKTMVFEYVDGNTGKLRHRSFRIDMERFESCEQCERKFWSKLSRTIVPNSVNRDQIKSLIAKLYLQEKSLNPDADELEDATKHFMNAESSASSDRKSEIGRQEKEVKEEKREERKREEEEAQEEAAANTTSSQVDATKILHDAKPAHAADKPERAEDKATTSKEVSLDNSIIEDEDIPDYADDFEDEEADSEYKPGGRTGKEKDGEEDTEKLDKVKKRDLDLQRVDENELLEYKQLMNIEFEKNAIKPGDPNWKYDVQVEFSDPEENASWDEEDDSPDETTFD</sequence>
<dbReference type="PaxDb" id="55529-EKX42542"/>
<evidence type="ECO:0000256" key="1">
    <source>
        <dbReference type="ARBA" id="ARBA00004114"/>
    </source>
</evidence>
<feature type="compositionally biased region" description="Basic and acidic residues" evidence="11">
    <location>
        <begin position="234"/>
        <end position="247"/>
    </location>
</feature>
<name>L1J2J7_GUITC</name>
<evidence type="ECO:0000256" key="7">
    <source>
        <dbReference type="ARBA" id="ARBA00022794"/>
    </source>
</evidence>
<dbReference type="GO" id="GO:0000922">
    <property type="term" value="C:spindle pole"/>
    <property type="evidence" value="ECO:0007669"/>
    <property type="project" value="TreeGrafter"/>
</dbReference>
<evidence type="ECO:0000256" key="10">
    <source>
        <dbReference type="ARBA" id="ARBA00023273"/>
    </source>
</evidence>
<dbReference type="HOGENOM" id="CLU_853784_0_0_1"/>
<feature type="region of interest" description="Disordered" evidence="11">
    <location>
        <begin position="303"/>
        <end position="326"/>
    </location>
</feature>
<dbReference type="Pfam" id="PF14933">
    <property type="entry name" value="CEP19"/>
    <property type="match status" value="1"/>
</dbReference>